<protein>
    <submittedName>
        <fullName evidence="2">Uncharacterized protein</fullName>
    </submittedName>
</protein>
<gene>
    <name evidence="2" type="ORF">CPT_Miami_078</name>
</gene>
<keyword evidence="1" id="KW-1133">Transmembrane helix</keyword>
<keyword evidence="1" id="KW-0812">Transmembrane</keyword>
<accession>A0A873WFT5</accession>
<dbReference type="EMBL" id="MT701590">
    <property type="protein sequence ID" value="QPB09173.1"/>
    <property type="molecule type" value="Genomic_DNA"/>
</dbReference>
<organism evidence="2 3">
    <name type="scientific">Klebsiella phage Miami</name>
    <dbReference type="NCBI Taxonomy" id="2767581"/>
    <lineage>
        <taxon>Viruses</taxon>
        <taxon>Duplodnaviria</taxon>
        <taxon>Heunggongvirae</taxon>
        <taxon>Uroviricota</taxon>
        <taxon>Caudoviricetes</taxon>
        <taxon>Chimalliviridae</taxon>
        <taxon>Miamivirus</taxon>
        <taxon>Miamivirus miami</taxon>
    </lineage>
</organism>
<dbReference type="Proteomes" id="UP000662782">
    <property type="component" value="Segment"/>
</dbReference>
<evidence type="ECO:0000313" key="3">
    <source>
        <dbReference type="Proteomes" id="UP000662782"/>
    </source>
</evidence>
<sequence>MFDLIKLLEIFLGFFICILLIVLLIITVRKNKYPQLPPTHETIRYIISGALQTKKYDTPDLYTYLGIKLSKEYGEFLNIKIEYDLLSPPGQVTFYIKDYRLKRVYPLTFNA</sequence>
<reference evidence="2 3" key="1">
    <citation type="submission" date="2020-07" db="EMBL/GenBank/DDBJ databases">
        <title>Complete genome sequence of Klebsiella pneumoniae phage Miami.</title>
        <authorList>
            <person name="Mora D.A."/>
            <person name="Lessor L."/>
            <person name="Gill J."/>
            <person name="Liu M."/>
        </authorList>
    </citation>
    <scope>NUCLEOTIDE SEQUENCE [LARGE SCALE GENOMIC DNA]</scope>
</reference>
<proteinExistence type="predicted"/>
<feature type="transmembrane region" description="Helical" evidence="1">
    <location>
        <begin position="6"/>
        <end position="26"/>
    </location>
</feature>
<name>A0A873WFT5_9CAUD</name>
<keyword evidence="1" id="KW-0472">Membrane</keyword>
<evidence type="ECO:0000313" key="2">
    <source>
        <dbReference type="EMBL" id="QPB09173.1"/>
    </source>
</evidence>
<keyword evidence="3" id="KW-1185">Reference proteome</keyword>
<evidence type="ECO:0000256" key="1">
    <source>
        <dbReference type="SAM" id="Phobius"/>
    </source>
</evidence>